<gene>
    <name evidence="5" type="ORF">O3G_MSEX011802</name>
</gene>
<dbReference type="EMBL" id="JH668657">
    <property type="protein sequence ID" value="KAG6460130.1"/>
    <property type="molecule type" value="Genomic_DNA"/>
</dbReference>
<accession>A0A922CUN8</accession>
<dbReference type="GO" id="GO:0030414">
    <property type="term" value="F:peptidase inhibitor activity"/>
    <property type="evidence" value="ECO:0007669"/>
    <property type="project" value="UniProtKB-KW"/>
</dbReference>
<evidence type="ECO:0000313" key="5">
    <source>
        <dbReference type="EMBL" id="KAG6460130.1"/>
    </source>
</evidence>
<dbReference type="SMART" id="SM00181">
    <property type="entry name" value="EGF"/>
    <property type="match status" value="8"/>
</dbReference>
<keyword evidence="6" id="KW-1185">Reference proteome</keyword>
<name>A0A922CUN8_MANSE</name>
<reference evidence="5" key="1">
    <citation type="journal article" date="2016" name="Insect Biochem. Mol. Biol.">
        <title>Multifaceted biological insights from a draft genome sequence of the tobacco hornworm moth, Manduca sexta.</title>
        <authorList>
            <person name="Kanost M.R."/>
            <person name="Arrese E.L."/>
            <person name="Cao X."/>
            <person name="Chen Y.R."/>
            <person name="Chellapilla S."/>
            <person name="Goldsmith M.R."/>
            <person name="Grosse-Wilde E."/>
            <person name="Heckel D.G."/>
            <person name="Herndon N."/>
            <person name="Jiang H."/>
            <person name="Papanicolaou A."/>
            <person name="Qu J."/>
            <person name="Soulages J.L."/>
            <person name="Vogel H."/>
            <person name="Walters J."/>
            <person name="Waterhouse R.M."/>
            <person name="Ahn S.J."/>
            <person name="Almeida F.C."/>
            <person name="An C."/>
            <person name="Aqrawi P."/>
            <person name="Bretschneider A."/>
            <person name="Bryant W.B."/>
            <person name="Bucks S."/>
            <person name="Chao H."/>
            <person name="Chevignon G."/>
            <person name="Christen J.M."/>
            <person name="Clarke D.F."/>
            <person name="Dittmer N.T."/>
            <person name="Ferguson L.C.F."/>
            <person name="Garavelou S."/>
            <person name="Gordon K.H.J."/>
            <person name="Gunaratna R.T."/>
            <person name="Han Y."/>
            <person name="Hauser F."/>
            <person name="He Y."/>
            <person name="Heidel-Fischer H."/>
            <person name="Hirsh A."/>
            <person name="Hu Y."/>
            <person name="Jiang H."/>
            <person name="Kalra D."/>
            <person name="Klinner C."/>
            <person name="Konig C."/>
            <person name="Kovar C."/>
            <person name="Kroll A.R."/>
            <person name="Kuwar S.S."/>
            <person name="Lee S.L."/>
            <person name="Lehman R."/>
            <person name="Li K."/>
            <person name="Li Z."/>
            <person name="Liang H."/>
            <person name="Lovelace S."/>
            <person name="Lu Z."/>
            <person name="Mansfield J.H."/>
            <person name="McCulloch K.J."/>
            <person name="Mathew T."/>
            <person name="Morton B."/>
            <person name="Muzny D.M."/>
            <person name="Neunemann D."/>
            <person name="Ongeri F."/>
            <person name="Pauchet Y."/>
            <person name="Pu L.L."/>
            <person name="Pyrousis I."/>
            <person name="Rao X.J."/>
            <person name="Redding A."/>
            <person name="Roesel C."/>
            <person name="Sanchez-Gracia A."/>
            <person name="Schaack S."/>
            <person name="Shukla A."/>
            <person name="Tetreau G."/>
            <person name="Wang Y."/>
            <person name="Xiong G.H."/>
            <person name="Traut W."/>
            <person name="Walsh T.K."/>
            <person name="Worley K.C."/>
            <person name="Wu D."/>
            <person name="Wu W."/>
            <person name="Wu Y.Q."/>
            <person name="Zhang X."/>
            <person name="Zou Z."/>
            <person name="Zucker H."/>
            <person name="Briscoe A.D."/>
            <person name="Burmester T."/>
            <person name="Clem R.J."/>
            <person name="Feyereisen R."/>
            <person name="Grimmelikhuijzen C.J.P."/>
            <person name="Hamodrakas S.J."/>
            <person name="Hansson B.S."/>
            <person name="Huguet E."/>
            <person name="Jermiin L.S."/>
            <person name="Lan Q."/>
            <person name="Lehman H.K."/>
            <person name="Lorenzen M."/>
            <person name="Merzendorfer H."/>
            <person name="Michalopoulos I."/>
            <person name="Morton D.B."/>
            <person name="Muthukrishnan S."/>
            <person name="Oakeshott J.G."/>
            <person name="Palmer W."/>
            <person name="Park Y."/>
            <person name="Passarelli A.L."/>
            <person name="Rozas J."/>
            <person name="Schwartz L.M."/>
            <person name="Smith W."/>
            <person name="Southgate A."/>
            <person name="Vilcinskas A."/>
            <person name="Vogt R."/>
            <person name="Wang P."/>
            <person name="Werren J."/>
            <person name="Yu X.Q."/>
            <person name="Zhou J.J."/>
            <person name="Brown S.J."/>
            <person name="Scherer S.E."/>
            <person name="Richards S."/>
            <person name="Blissard G.W."/>
        </authorList>
    </citation>
    <scope>NUCLEOTIDE SEQUENCE</scope>
</reference>
<sequence length="1659" mass="181303">MLKPLLFLAVTAYLFFINTVKASEAQATASSATTFASVSVGGCNHEDHRIMKCKGPNEIFDECLPTCPPQRCDINIATILCPVPPQPGDPKCKPGCRCIDGHARNSSGICIPRDQCEPQCGENEKFENCPASLCEPQKCSQLGYGINHTSIDQNKPCPGKPGCVCKNGYLRNDKGECIDRKKCPSCGGDPNAIAGCGIYCNQRCSSIGKEPGPCILKCLLNACDCKPGYFYDDNTRECVLPKDCTTPCKKNETFSTCMNSGCDARNCSQLGFPVPCVEPKRCIKGCVCKSGFLRNSKGVCVSSLECPSCGGDENAQPGCGSRCRQCSNYKKGPIACPLSCILNGCDCKKEYVYDANKGKCVLPKDCSPVCGANEVYKKCITKNCAEKNKCSALGFDIVCEEDSKNCTEGCLCKDGYLRNDKGVCVPKEKCPTCRGDPNAKPGCGVNCNKHCSDLFGYPRPCKRICYPDGCDCKDGYYYDDNEKQCVPPKQCTPYCREDKHEVYSTCINGGCQAKNCSQLAKPIPCIKLRPESCIKGCICKKDFLRADNGSCIPKDQCRPCKRPNEYYDKCPSPCPPQTCESIGKFYPCPAIPLNSSAEYCKPACRCKKGFFRNKIGECISKANCLKCTGDFEYYTCGGACDNECDKIETQDQDRCPIQNIQCNKKCYCEKGYARAKNNTCIPIARCKEPQCGMNERYEKCPVPSCRPENCTQLGFSIPCPRISAGSKCFGKPKCVCIDGFVRNDKGVCIPVNQCPSCRGDPNAKPGCGFCGNSCSDKGKKNVACPDICEINGCQCKKGYLYDKARGKCVPPKDCTPECPRNEEYAKCPVGICRPLNCSQLGFPIKCSILSEDEKCPVKPRCICKKGYARNNKGICVRLTECPSCGSDSNATTGCGYCGHRCQDIGKENVACPKIACILNGCQCKKGYYHDSIQKKCVLPDDCTPRCGKHEIPSDCVNGGCDKRNCTQLGQPKICIHPYKCKKGCVCKQGYLRNTKGVCVPIKECPSCGGDPNAQSGCGTNCNKRCSDIGTETKVCTLECKEDGCDCKPDYYLDDITKKCVKPENCSSPCGKNEILHDCIEGFCDSKTCKDLGFPIACPSVERCTKGCLCKPGYVRNDKGVCISKLKCPSCGGDKNAQHGCGVNCGTRCRDIGKKNFKCLKICNYNACDCKPGYYLDENTQKCVPRDKCTPQCPEKEIYNTCLEGYCKPKNCSQLGFPISCPRIDPNFCTGGCLCIEGHVRAANGTCIEARQCPSCGGDRFARAGCGVNCGKQCKYRGQEVACIAICYDNACDCLDEYYLNENTGKCVLPNQCPPRCPKDEVYNSCVEEYCKPKNCSEVYDTIVCPKVDKSRCTGGCLCKEGYVRANNGTCIRAKECPPPCRDDEYFSNCIQAQCLPQNCSQLGYSISCPRIDFKYCIKGCLCKGDNVRAANGSCIPKKQCPSCGGDSNAVAGCGMNTNKLCSDVGKEPKPCNDTCEPFINRCDCKDGFYLDPNSKKCVRPDKCTRECNLPNEEYNFCAPTCPPQQCSSLGKRIFCPRNPIPGDPKCKGACVCKKNYFRNLIGECISRENCQKCPKPHEYFSSGPPCDNVCATLATKNKRNCPKSKKIIERCYCEDGYARDKNNNCIPIADCERDAKVTKPKKGLPNIIGWIPSLLGLRG</sequence>
<reference evidence="5" key="2">
    <citation type="submission" date="2020-12" db="EMBL/GenBank/DDBJ databases">
        <authorList>
            <person name="Kanost M."/>
        </authorList>
    </citation>
    <scope>NUCLEOTIDE SEQUENCE</scope>
</reference>
<feature type="domain" description="EGF-like" evidence="4">
    <location>
        <begin position="817"/>
        <end position="876"/>
    </location>
</feature>
<dbReference type="InterPro" id="IPR051368">
    <property type="entry name" value="SerProtInhib-TIL_Domain"/>
</dbReference>
<feature type="domain" description="EGF-like" evidence="4">
    <location>
        <begin position="709"/>
        <end position="749"/>
    </location>
</feature>
<feature type="domain" description="EGF-like" evidence="4">
    <location>
        <begin position="450"/>
        <end position="486"/>
    </location>
</feature>
<proteinExistence type="predicted"/>
<dbReference type="Gene3D" id="2.10.25.10">
    <property type="entry name" value="Laminin"/>
    <property type="match status" value="24"/>
</dbReference>
<feature type="domain" description="EGF-like" evidence="4">
    <location>
        <begin position="203"/>
        <end position="239"/>
    </location>
</feature>
<evidence type="ECO:0000256" key="1">
    <source>
        <dbReference type="ARBA" id="ARBA00022690"/>
    </source>
</evidence>
<feature type="domain" description="EGF-like" evidence="4">
    <location>
        <begin position="128"/>
        <end position="178"/>
    </location>
</feature>
<feature type="chain" id="PRO_5037549399" description="EGF-like domain-containing protein" evidence="3">
    <location>
        <begin position="23"/>
        <end position="1659"/>
    </location>
</feature>
<protein>
    <recommendedName>
        <fullName evidence="4">EGF-like domain-containing protein</fullName>
    </recommendedName>
</protein>
<dbReference type="PANTHER" id="PTHR23259:SF82">
    <property type="entry name" value="SERINE PROTEASE INHIBITOR 1 PROTEIN"/>
    <property type="match status" value="1"/>
</dbReference>
<comment type="caution">
    <text evidence="5">The sequence shown here is derived from an EMBL/GenBank/DDBJ whole genome shotgun (WGS) entry which is preliminary data.</text>
</comment>
<keyword evidence="3" id="KW-0732">Signal</keyword>
<evidence type="ECO:0000259" key="4">
    <source>
        <dbReference type="SMART" id="SM00181"/>
    </source>
</evidence>
<dbReference type="Proteomes" id="UP000791440">
    <property type="component" value="Unassembled WGS sequence"/>
</dbReference>
<feature type="signal peptide" evidence="3">
    <location>
        <begin position="1"/>
        <end position="22"/>
    </location>
</feature>
<keyword evidence="1" id="KW-0646">Protease inhibitor</keyword>
<evidence type="ECO:0000256" key="3">
    <source>
        <dbReference type="SAM" id="SignalP"/>
    </source>
</evidence>
<keyword evidence="2" id="KW-1015">Disulfide bond</keyword>
<feature type="domain" description="EGF-like" evidence="4">
    <location>
        <begin position="1460"/>
        <end position="1498"/>
    </location>
</feature>
<dbReference type="InterPro" id="IPR002919">
    <property type="entry name" value="TIL_dom"/>
</dbReference>
<organism evidence="5 6">
    <name type="scientific">Manduca sexta</name>
    <name type="common">Tobacco hawkmoth</name>
    <name type="synonym">Tobacco hornworm</name>
    <dbReference type="NCBI Taxonomy" id="7130"/>
    <lineage>
        <taxon>Eukaryota</taxon>
        <taxon>Metazoa</taxon>
        <taxon>Ecdysozoa</taxon>
        <taxon>Arthropoda</taxon>
        <taxon>Hexapoda</taxon>
        <taxon>Insecta</taxon>
        <taxon>Pterygota</taxon>
        <taxon>Neoptera</taxon>
        <taxon>Endopterygota</taxon>
        <taxon>Lepidoptera</taxon>
        <taxon>Glossata</taxon>
        <taxon>Ditrysia</taxon>
        <taxon>Bombycoidea</taxon>
        <taxon>Sphingidae</taxon>
        <taxon>Sphinginae</taxon>
        <taxon>Sphingini</taxon>
        <taxon>Manduca</taxon>
    </lineage>
</organism>
<dbReference type="InterPro" id="IPR036084">
    <property type="entry name" value="Ser_inhib-like_sf"/>
</dbReference>
<feature type="domain" description="EGF-like" evidence="4">
    <location>
        <begin position="1157"/>
        <end position="1183"/>
    </location>
</feature>
<dbReference type="CDD" id="cd19941">
    <property type="entry name" value="TIL"/>
    <property type="match status" value="12"/>
</dbReference>
<dbReference type="Pfam" id="PF01826">
    <property type="entry name" value="TIL"/>
    <property type="match status" value="13"/>
</dbReference>
<dbReference type="InterPro" id="IPR000742">
    <property type="entry name" value="EGF"/>
</dbReference>
<evidence type="ECO:0000313" key="6">
    <source>
        <dbReference type="Proteomes" id="UP000791440"/>
    </source>
</evidence>
<dbReference type="SUPFAM" id="SSF57567">
    <property type="entry name" value="Serine protease inhibitors"/>
    <property type="match status" value="13"/>
</dbReference>
<dbReference type="PANTHER" id="PTHR23259">
    <property type="entry name" value="RIDDLE"/>
    <property type="match status" value="1"/>
</dbReference>
<feature type="domain" description="EGF-like" evidence="4">
    <location>
        <begin position="1569"/>
        <end position="1626"/>
    </location>
</feature>
<dbReference type="FunFam" id="2.10.25.10:FF:000674">
    <property type="entry name" value="Mucin-2"/>
    <property type="match status" value="1"/>
</dbReference>
<evidence type="ECO:0000256" key="2">
    <source>
        <dbReference type="ARBA" id="ARBA00023157"/>
    </source>
</evidence>